<sequence length="136" mass="15328">MPYTLHWEAPDGVLRRYTGRVTADERRESFERICADPRFDRLRYAITDYLGVTDYEVRAESTEEIAALHVAPLLTNPGIRIAAVATQPAVLAAIAHFKALGFIGDQPYGVFDTEAQARQWIADLPRPLAVPRRHLL</sequence>
<dbReference type="RefSeq" id="WP_341411583.1">
    <property type="nucleotide sequence ID" value="NZ_JBBUTH010000008.1"/>
</dbReference>
<protein>
    <recommendedName>
        <fullName evidence="3">STAS/SEC14 domain-containing protein</fullName>
    </recommendedName>
</protein>
<reference evidence="1 2" key="1">
    <citation type="submission" date="2024-04" db="EMBL/GenBank/DDBJ databases">
        <title>Novel species of the genus Ideonella isolated from streams.</title>
        <authorList>
            <person name="Lu H."/>
        </authorList>
    </citation>
    <scope>NUCLEOTIDE SEQUENCE [LARGE SCALE GENOMIC DNA]</scope>
    <source>
        <strain evidence="1 2">DXS22W</strain>
    </source>
</reference>
<gene>
    <name evidence="1" type="ORF">AACH10_16675</name>
</gene>
<dbReference type="EMBL" id="JBBUTH010000008">
    <property type="protein sequence ID" value="MEK8051889.1"/>
    <property type="molecule type" value="Genomic_DNA"/>
</dbReference>
<keyword evidence="2" id="KW-1185">Reference proteome</keyword>
<evidence type="ECO:0000313" key="2">
    <source>
        <dbReference type="Proteomes" id="UP001365405"/>
    </source>
</evidence>
<name>A0ABU9CMD4_9BURK</name>
<proteinExistence type="predicted"/>
<evidence type="ECO:0000313" key="1">
    <source>
        <dbReference type="EMBL" id="MEK8051889.1"/>
    </source>
</evidence>
<evidence type="ECO:0008006" key="3">
    <source>
        <dbReference type="Google" id="ProtNLM"/>
    </source>
</evidence>
<organism evidence="1 2">
    <name type="scientific">Pseudaquabacterium inlustre</name>
    <dbReference type="NCBI Taxonomy" id="2984192"/>
    <lineage>
        <taxon>Bacteria</taxon>
        <taxon>Pseudomonadati</taxon>
        <taxon>Pseudomonadota</taxon>
        <taxon>Betaproteobacteria</taxon>
        <taxon>Burkholderiales</taxon>
        <taxon>Sphaerotilaceae</taxon>
        <taxon>Pseudaquabacterium</taxon>
    </lineage>
</organism>
<comment type="caution">
    <text evidence="1">The sequence shown here is derived from an EMBL/GenBank/DDBJ whole genome shotgun (WGS) entry which is preliminary data.</text>
</comment>
<dbReference type="Proteomes" id="UP001365405">
    <property type="component" value="Unassembled WGS sequence"/>
</dbReference>
<accession>A0ABU9CMD4</accession>